<reference evidence="2" key="1">
    <citation type="submission" date="2013-08" db="EMBL/GenBank/DDBJ databases">
        <title>Intrasporangium oryzae NRRL B-24470.</title>
        <authorList>
            <person name="Liu H."/>
            <person name="Wang G."/>
        </authorList>
    </citation>
    <scope>NUCLEOTIDE SEQUENCE [LARGE SCALE GENOMIC DNA]</scope>
    <source>
        <strain evidence="2">Q5-1</strain>
    </source>
</reference>
<feature type="non-terminal residue" evidence="1">
    <location>
        <position position="1"/>
    </location>
</feature>
<evidence type="ECO:0000313" key="1">
    <source>
        <dbReference type="EMBL" id="EWT04153.1"/>
    </source>
</evidence>
<dbReference type="Proteomes" id="UP000019494">
    <property type="component" value="Unassembled WGS sequence"/>
</dbReference>
<gene>
    <name evidence="1" type="ORF">N864_08700</name>
</gene>
<dbReference type="EMBL" id="AWQS01000319">
    <property type="protein sequence ID" value="EWT04153.1"/>
    <property type="molecule type" value="Genomic_DNA"/>
</dbReference>
<proteinExistence type="predicted"/>
<evidence type="ECO:0000313" key="2">
    <source>
        <dbReference type="Proteomes" id="UP000019494"/>
    </source>
</evidence>
<accession>W9GH53</accession>
<dbReference type="AlphaFoldDB" id="W9GH53"/>
<sequence length="46" mass="5005">SALWQRALLAEQESLQLAELRDALLPGLMSGTIRVKDAERVVGEAV</sequence>
<keyword evidence="2" id="KW-1185">Reference proteome</keyword>
<organism evidence="1 2">
    <name type="scientific">Intrasporangium chromatireducens Q5-1</name>
    <dbReference type="NCBI Taxonomy" id="584657"/>
    <lineage>
        <taxon>Bacteria</taxon>
        <taxon>Bacillati</taxon>
        <taxon>Actinomycetota</taxon>
        <taxon>Actinomycetes</taxon>
        <taxon>Micrococcales</taxon>
        <taxon>Intrasporangiaceae</taxon>
        <taxon>Intrasporangium</taxon>
    </lineage>
</organism>
<comment type="caution">
    <text evidence="1">The sequence shown here is derived from an EMBL/GenBank/DDBJ whole genome shotgun (WGS) entry which is preliminary data.</text>
</comment>
<name>W9GH53_9MICO</name>
<protein>
    <submittedName>
        <fullName evidence="1">Type I restriction-modification system specificity determinant</fullName>
    </submittedName>
</protein>